<organism evidence="1">
    <name type="scientific">Cryptosporidium parvum</name>
    <dbReference type="NCBI Taxonomy" id="5807"/>
    <lineage>
        <taxon>Eukaryota</taxon>
        <taxon>Sar</taxon>
        <taxon>Alveolata</taxon>
        <taxon>Apicomplexa</taxon>
        <taxon>Conoidasida</taxon>
        <taxon>Coccidia</taxon>
        <taxon>Eucoccidiorida</taxon>
        <taxon>Eimeriorina</taxon>
        <taxon>Cryptosporidiidae</taxon>
        <taxon>Cryptosporidium</taxon>
    </lineage>
</organism>
<sequence>MLETKEFELSSIRFKEQNEDKSVSFDLKSRSCFSESSSWNLFLIILAEDNPGSLSRPTRPKMLS</sequence>
<dbReference type="AlphaFoldDB" id="F0X5D1"/>
<evidence type="ECO:0000313" key="1">
    <source>
        <dbReference type="EMBL" id="BAJ77802.1"/>
    </source>
</evidence>
<proteinExistence type="evidence at transcript level"/>
<accession>F0X5D1</accession>
<reference evidence="1" key="1">
    <citation type="submission" date="2011-02" db="EMBL/GenBank/DDBJ databases">
        <title>Construction and analysis of full-length cDNA library of Cryptosporidium parvum.</title>
        <authorList>
            <person name="Yamagishi J."/>
            <person name="Wakaguri H."/>
            <person name="Sugano S."/>
            <person name="Kawano S."/>
            <person name="Fujisaki K."/>
            <person name="Sugimoto C."/>
            <person name="Watanabe J."/>
            <person name="Suzuki Y."/>
            <person name="Kimata I."/>
            <person name="Xuan X."/>
        </authorList>
    </citation>
    <scope>NUCLEOTIDE SEQUENCE</scope>
    <source>
        <strain evidence="1">HNJ-1</strain>
    </source>
</reference>
<name>F0X5D1_CRYPV</name>
<dbReference type="EMBL" id="FX115699">
    <property type="protein sequence ID" value="BAJ77802.1"/>
    <property type="molecule type" value="mRNA"/>
</dbReference>
<protein>
    <submittedName>
        <fullName evidence="1">Uncharacterized protein</fullName>
    </submittedName>
</protein>